<dbReference type="EMBL" id="QGUI02000100">
    <property type="protein sequence ID" value="MFO7192451.1"/>
    <property type="molecule type" value="Genomic_DNA"/>
</dbReference>
<dbReference type="InterPro" id="IPR012533">
    <property type="entry name" value="YcnI-copper_dom"/>
</dbReference>
<keyword evidence="3" id="KW-0732">Signal</keyword>
<feature type="transmembrane region" description="Helical" evidence="2">
    <location>
        <begin position="218"/>
        <end position="239"/>
    </location>
</feature>
<evidence type="ECO:0000259" key="4">
    <source>
        <dbReference type="Pfam" id="PF07987"/>
    </source>
</evidence>
<evidence type="ECO:0000313" key="6">
    <source>
        <dbReference type="EMBL" id="PZM91151.1"/>
    </source>
</evidence>
<accession>A0A2W4IX93</accession>
<feature type="chain" id="PRO_5015948696" evidence="3">
    <location>
        <begin position="31"/>
        <end position="247"/>
    </location>
</feature>
<keyword evidence="2" id="KW-0812">Transmembrane</keyword>
<gene>
    <name evidence="5" type="ORF">DIU77_009450</name>
    <name evidence="6" type="ORF">DIU77_17085</name>
</gene>
<keyword evidence="2" id="KW-1133">Transmembrane helix</keyword>
<proteinExistence type="predicted"/>
<sequence length="247" mass="25441">MSKTRQIVRAGAVAAVLAAFGFASPGVASAHVTAQIYGAQPQQGGYTAITLRVPNEDDKAGTDKLTVHIDKEYALASVRTKPVPGWTAEITRSKLDEPITTSHGAEVTEVVTSITWTAEKGSEIPAGEESYQEFSFTAGPLPEVDRLILPADQHYTNGTTVSWADEDPEGEKPAPVVELAPASGDGHSHGGGAATAHDDADANAAESEQDSVDTTARWLGGVGLAVGALGAGAGIGAVLRSRKKVSS</sequence>
<dbReference type="Proteomes" id="UP000249324">
    <property type="component" value="Unassembled WGS sequence"/>
</dbReference>
<dbReference type="CDD" id="cd08545">
    <property type="entry name" value="YcnI_like"/>
    <property type="match status" value="1"/>
</dbReference>
<feature type="region of interest" description="Disordered" evidence="1">
    <location>
        <begin position="158"/>
        <end position="212"/>
    </location>
</feature>
<keyword evidence="2" id="KW-0472">Membrane</keyword>
<reference evidence="6" key="2">
    <citation type="submission" date="2018-05" db="EMBL/GenBank/DDBJ databases">
        <authorList>
            <person name="Lanie J.A."/>
            <person name="Ng W.-L."/>
            <person name="Kazmierczak K.M."/>
            <person name="Andrzejewski T.M."/>
            <person name="Davidsen T.M."/>
            <person name="Wayne K.J."/>
            <person name="Tettelin H."/>
            <person name="Glass J.I."/>
            <person name="Rusch D."/>
            <person name="Podicherti R."/>
            <person name="Tsui H.-C.T."/>
            <person name="Winkler M.E."/>
        </authorList>
    </citation>
    <scope>NUCLEOTIDE SEQUENCE</scope>
    <source>
        <strain evidence="6">ZC4RG45</strain>
    </source>
</reference>
<reference evidence="5 7" key="3">
    <citation type="journal article" date="2021" name="BMC Genomics">
        <title>Genome-resolved metagenome and metatranscriptome analyses of thermophilic composting reveal key bacterial players and their metabolic interactions.</title>
        <authorList>
            <person name="Braga L.P.P."/>
            <person name="Pereira R.V."/>
            <person name="Martins L.F."/>
            <person name="Moura L.M.S."/>
            <person name="Sanchez F.B."/>
            <person name="Patane J.S.L."/>
            <person name="da Silva A.M."/>
            <person name="Setubal J.C."/>
        </authorList>
    </citation>
    <scope>NUCLEOTIDE SEQUENCE [LARGE SCALE GENOMIC DNA]</scope>
    <source>
        <strain evidence="5">ZC4RG45</strain>
    </source>
</reference>
<dbReference type="Pfam" id="PF07987">
    <property type="entry name" value="DUF1775"/>
    <property type="match status" value="1"/>
</dbReference>
<dbReference type="Gene3D" id="2.60.40.2230">
    <property type="entry name" value="Uncharacterised protein YcnI-like PF07987, DUF1775"/>
    <property type="match status" value="1"/>
</dbReference>
<evidence type="ECO:0000256" key="3">
    <source>
        <dbReference type="SAM" id="SignalP"/>
    </source>
</evidence>
<name>A0A2W4IX93_9PSEU</name>
<evidence type="ECO:0000313" key="5">
    <source>
        <dbReference type="EMBL" id="MFO7192451.1"/>
    </source>
</evidence>
<dbReference type="AlphaFoldDB" id="A0A2W4IX93"/>
<evidence type="ECO:0000256" key="2">
    <source>
        <dbReference type="SAM" id="Phobius"/>
    </source>
</evidence>
<dbReference type="InterPro" id="IPR038507">
    <property type="entry name" value="YcnI-like_sf"/>
</dbReference>
<feature type="signal peptide" evidence="3">
    <location>
        <begin position="1"/>
        <end position="30"/>
    </location>
</feature>
<dbReference type="STRING" id="1111738.GCA_000427905_00883"/>
<evidence type="ECO:0000256" key="1">
    <source>
        <dbReference type="SAM" id="MobiDB-lite"/>
    </source>
</evidence>
<protein>
    <submittedName>
        <fullName evidence="6">Nuclear export factor GLE1</fullName>
    </submittedName>
    <submittedName>
        <fullName evidence="5">YcnI family protein</fullName>
    </submittedName>
</protein>
<comment type="caution">
    <text evidence="6">The sequence shown here is derived from an EMBL/GenBank/DDBJ whole genome shotgun (WGS) entry which is preliminary data.</text>
</comment>
<reference evidence="5" key="1">
    <citation type="submission" date="2018-05" db="EMBL/GenBank/DDBJ databases">
        <authorList>
            <person name="Moura L."/>
            <person name="Setubal J.C."/>
        </authorList>
    </citation>
    <scope>NUCLEOTIDE SEQUENCE</scope>
    <source>
        <strain evidence="5">ZC4RG45</strain>
    </source>
</reference>
<organism evidence="6">
    <name type="scientific">Thermocrispum agreste</name>
    <dbReference type="NCBI Taxonomy" id="37925"/>
    <lineage>
        <taxon>Bacteria</taxon>
        <taxon>Bacillati</taxon>
        <taxon>Actinomycetota</taxon>
        <taxon>Actinomycetes</taxon>
        <taxon>Pseudonocardiales</taxon>
        <taxon>Pseudonocardiaceae</taxon>
        <taxon>Thermocrispum</taxon>
    </lineage>
</organism>
<feature type="domain" description="YncI copper-binding" evidence="4">
    <location>
        <begin position="31"/>
        <end position="179"/>
    </location>
</feature>
<dbReference type="EMBL" id="QGUI01000789">
    <property type="protein sequence ID" value="PZM91151.1"/>
    <property type="molecule type" value="Genomic_DNA"/>
</dbReference>
<evidence type="ECO:0000313" key="7">
    <source>
        <dbReference type="Proteomes" id="UP000249324"/>
    </source>
</evidence>
<reference evidence="5" key="4">
    <citation type="submission" date="2023-08" db="EMBL/GenBank/DDBJ databases">
        <authorList>
            <person name="Guima S.E.S."/>
            <person name="Martins L.F."/>
            <person name="Silva A.M."/>
            <person name="Setubal J.C."/>
        </authorList>
    </citation>
    <scope>NUCLEOTIDE SEQUENCE</scope>
    <source>
        <strain evidence="5">ZC4RG45</strain>
    </source>
</reference>